<name>A0A0D7EAL7_RHOPL</name>
<organism evidence="2 3">
    <name type="scientific">Rhodopseudomonas palustris</name>
    <dbReference type="NCBI Taxonomy" id="1076"/>
    <lineage>
        <taxon>Bacteria</taxon>
        <taxon>Pseudomonadati</taxon>
        <taxon>Pseudomonadota</taxon>
        <taxon>Alphaproteobacteria</taxon>
        <taxon>Hyphomicrobiales</taxon>
        <taxon>Nitrobacteraceae</taxon>
        <taxon>Rhodopseudomonas</taxon>
    </lineage>
</organism>
<dbReference type="CDD" id="cd08241">
    <property type="entry name" value="QOR1"/>
    <property type="match status" value="1"/>
</dbReference>
<dbReference type="InterPro" id="IPR051397">
    <property type="entry name" value="Zn-ADH-like_protein"/>
</dbReference>
<dbReference type="PATRIC" id="fig|1076.23.peg.5554"/>
<dbReference type="InterPro" id="IPR013154">
    <property type="entry name" value="ADH-like_N"/>
</dbReference>
<dbReference type="InterPro" id="IPR020843">
    <property type="entry name" value="ER"/>
</dbReference>
<protein>
    <submittedName>
        <fullName evidence="2">NADPH:quinone oxidoreductase</fullName>
    </submittedName>
</protein>
<dbReference type="RefSeq" id="WP_044416162.1">
    <property type="nucleotide sequence ID" value="NZ_JXXE01000518.1"/>
</dbReference>
<dbReference type="PANTHER" id="PTHR43677">
    <property type="entry name" value="SHORT-CHAIN DEHYDROGENASE/REDUCTASE"/>
    <property type="match status" value="1"/>
</dbReference>
<gene>
    <name evidence="2" type="ORF">OO17_23260</name>
</gene>
<dbReference type="GO" id="GO:0016491">
    <property type="term" value="F:oxidoreductase activity"/>
    <property type="evidence" value="ECO:0007669"/>
    <property type="project" value="InterPro"/>
</dbReference>
<feature type="non-terminal residue" evidence="2">
    <location>
        <position position="1"/>
    </location>
</feature>
<dbReference type="Proteomes" id="UP000032515">
    <property type="component" value="Unassembled WGS sequence"/>
</dbReference>
<dbReference type="SMART" id="SM00829">
    <property type="entry name" value="PKS_ER"/>
    <property type="match status" value="1"/>
</dbReference>
<dbReference type="EMBL" id="JXXE01000518">
    <property type="protein sequence ID" value="KIZ37884.1"/>
    <property type="molecule type" value="Genomic_DNA"/>
</dbReference>
<dbReference type="InterPro" id="IPR011032">
    <property type="entry name" value="GroES-like_sf"/>
</dbReference>
<dbReference type="SUPFAM" id="SSF51735">
    <property type="entry name" value="NAD(P)-binding Rossmann-fold domains"/>
    <property type="match status" value="1"/>
</dbReference>
<accession>A0A0D7EAL7</accession>
<sequence length="308" mass="32576">VISVAACGVNFPDLLFIQDLYQVRAPRPFSPGAEVAGVVSEVGQGVTAPRVGDRVIGRSGWGGMAEKVVVAADRCTPIPDEMPFDHAAAFIFTYATAYYALHTRAKLGAGETVLVLGASGGLGAAAVEIAKALGARVIAAASTAAKLSFALSKGADAGLIYPARAEDKSDLKALGELFKEQLGQHGADVIFDPVGGPYAEQALRCAAENARYLVLGFTAGIPRVPLNLALLKSCDIMGINWRTFVMSETMKSDENHHQLFELYKAGKIRPAITETFELKEAAKALARLADRTVMGKMIVLMPRTDATP</sequence>
<evidence type="ECO:0000259" key="1">
    <source>
        <dbReference type="SMART" id="SM00829"/>
    </source>
</evidence>
<reference evidence="2 3" key="1">
    <citation type="submission" date="2014-11" db="EMBL/GenBank/DDBJ databases">
        <title>Genomics and ecophysiology of heterotrophic nitrogen fixing bacteria isolated from estuarine surface water.</title>
        <authorList>
            <person name="Bentzon-Tilia M."/>
            <person name="Severin I."/>
            <person name="Hansen L.H."/>
            <person name="Riemann L."/>
        </authorList>
    </citation>
    <scope>NUCLEOTIDE SEQUENCE [LARGE SCALE GENOMIC DNA]</scope>
    <source>
        <strain evidence="2 3">BAL398</strain>
    </source>
</reference>
<dbReference type="Gene3D" id="3.40.50.720">
    <property type="entry name" value="NAD(P)-binding Rossmann-like Domain"/>
    <property type="match status" value="1"/>
</dbReference>
<dbReference type="InterPro" id="IPR036291">
    <property type="entry name" value="NAD(P)-bd_dom_sf"/>
</dbReference>
<dbReference type="OrthoDB" id="4190732at2"/>
<dbReference type="SUPFAM" id="SSF50129">
    <property type="entry name" value="GroES-like"/>
    <property type="match status" value="1"/>
</dbReference>
<dbReference type="InterPro" id="IPR013149">
    <property type="entry name" value="ADH-like_C"/>
</dbReference>
<dbReference type="PANTHER" id="PTHR43677:SF4">
    <property type="entry name" value="QUINONE OXIDOREDUCTASE-LIKE PROTEIN 2"/>
    <property type="match status" value="1"/>
</dbReference>
<dbReference type="Pfam" id="PF08240">
    <property type="entry name" value="ADH_N"/>
    <property type="match status" value="1"/>
</dbReference>
<evidence type="ECO:0000313" key="2">
    <source>
        <dbReference type="EMBL" id="KIZ37884.1"/>
    </source>
</evidence>
<feature type="domain" description="Enoyl reductase (ER)" evidence="1">
    <location>
        <begin position="1"/>
        <end position="299"/>
    </location>
</feature>
<evidence type="ECO:0000313" key="3">
    <source>
        <dbReference type="Proteomes" id="UP000032515"/>
    </source>
</evidence>
<comment type="caution">
    <text evidence="2">The sequence shown here is derived from an EMBL/GenBank/DDBJ whole genome shotgun (WGS) entry which is preliminary data.</text>
</comment>
<dbReference type="AlphaFoldDB" id="A0A0D7EAL7"/>
<dbReference type="Gene3D" id="3.90.180.10">
    <property type="entry name" value="Medium-chain alcohol dehydrogenases, catalytic domain"/>
    <property type="match status" value="1"/>
</dbReference>
<dbReference type="Pfam" id="PF00107">
    <property type="entry name" value="ADH_zinc_N"/>
    <property type="match status" value="1"/>
</dbReference>
<proteinExistence type="predicted"/>